<organism evidence="2 3">
    <name type="scientific">Arachis hypogaea</name>
    <name type="common">Peanut</name>
    <dbReference type="NCBI Taxonomy" id="3818"/>
    <lineage>
        <taxon>Eukaryota</taxon>
        <taxon>Viridiplantae</taxon>
        <taxon>Streptophyta</taxon>
        <taxon>Embryophyta</taxon>
        <taxon>Tracheophyta</taxon>
        <taxon>Spermatophyta</taxon>
        <taxon>Magnoliopsida</taxon>
        <taxon>eudicotyledons</taxon>
        <taxon>Gunneridae</taxon>
        <taxon>Pentapetalae</taxon>
        <taxon>rosids</taxon>
        <taxon>fabids</taxon>
        <taxon>Fabales</taxon>
        <taxon>Fabaceae</taxon>
        <taxon>Papilionoideae</taxon>
        <taxon>50 kb inversion clade</taxon>
        <taxon>dalbergioids sensu lato</taxon>
        <taxon>Dalbergieae</taxon>
        <taxon>Pterocarpus clade</taxon>
        <taxon>Arachis</taxon>
    </lineage>
</organism>
<accession>A0A445ECC2</accession>
<gene>
    <name evidence="2" type="ORF">Ahy_A02g007513</name>
</gene>
<evidence type="ECO:0000256" key="1">
    <source>
        <dbReference type="SAM" id="Phobius"/>
    </source>
</evidence>
<sequence>MKMIYLILWMTSYGGTVSFLWVGPVCCSFLAPISLWGGLVYRYNLCNFMVYSWICKFLFRRL</sequence>
<evidence type="ECO:0000313" key="2">
    <source>
        <dbReference type="EMBL" id="RYR73176.1"/>
    </source>
</evidence>
<name>A0A445ECC2_ARAHY</name>
<dbReference type="EMBL" id="SDMP01000002">
    <property type="protein sequence ID" value="RYR73176.1"/>
    <property type="molecule type" value="Genomic_DNA"/>
</dbReference>
<reference evidence="2 3" key="1">
    <citation type="submission" date="2019-01" db="EMBL/GenBank/DDBJ databases">
        <title>Sequencing of cultivated peanut Arachis hypogaea provides insights into genome evolution and oil improvement.</title>
        <authorList>
            <person name="Chen X."/>
        </authorList>
    </citation>
    <scope>NUCLEOTIDE SEQUENCE [LARGE SCALE GENOMIC DNA]</scope>
    <source>
        <strain evidence="3">cv. Fuhuasheng</strain>
        <tissue evidence="2">Leaves</tissue>
    </source>
</reference>
<keyword evidence="3" id="KW-1185">Reference proteome</keyword>
<keyword evidence="1" id="KW-0812">Transmembrane</keyword>
<proteinExistence type="predicted"/>
<comment type="caution">
    <text evidence="2">The sequence shown here is derived from an EMBL/GenBank/DDBJ whole genome shotgun (WGS) entry which is preliminary data.</text>
</comment>
<dbReference type="Proteomes" id="UP000289738">
    <property type="component" value="Chromosome A02"/>
</dbReference>
<evidence type="ECO:0000313" key="3">
    <source>
        <dbReference type="Proteomes" id="UP000289738"/>
    </source>
</evidence>
<keyword evidence="1" id="KW-1133">Transmembrane helix</keyword>
<dbReference type="AlphaFoldDB" id="A0A445ECC2"/>
<feature type="transmembrane region" description="Helical" evidence="1">
    <location>
        <begin position="12"/>
        <end position="35"/>
    </location>
</feature>
<protein>
    <submittedName>
        <fullName evidence="2">Uncharacterized protein</fullName>
    </submittedName>
</protein>
<keyword evidence="1" id="KW-0472">Membrane</keyword>